<dbReference type="Pfam" id="PF01783">
    <property type="entry name" value="Ribosomal_L32p"/>
    <property type="match status" value="1"/>
</dbReference>
<comment type="similarity">
    <text evidence="1 5">Belongs to the bacterial ribosomal protein bL32 family.</text>
</comment>
<evidence type="ECO:0000313" key="7">
    <source>
        <dbReference type="Proteomes" id="UP001333102"/>
    </source>
</evidence>
<dbReference type="Proteomes" id="UP001333102">
    <property type="component" value="Chromosome"/>
</dbReference>
<dbReference type="GO" id="GO:0005840">
    <property type="term" value="C:ribosome"/>
    <property type="evidence" value="ECO:0007669"/>
    <property type="project" value="UniProtKB-KW"/>
</dbReference>
<dbReference type="RefSeq" id="WP_324667617.1">
    <property type="nucleotide sequence ID" value="NZ_CP141614.1"/>
</dbReference>
<organism evidence="6 7">
    <name type="scientific">Geochorda subterranea</name>
    <dbReference type="NCBI Taxonomy" id="3109564"/>
    <lineage>
        <taxon>Bacteria</taxon>
        <taxon>Bacillati</taxon>
        <taxon>Bacillota</taxon>
        <taxon>Limnochordia</taxon>
        <taxon>Limnochordales</taxon>
        <taxon>Geochordaceae</taxon>
        <taxon>Geochorda</taxon>
    </lineage>
</organism>
<dbReference type="SUPFAM" id="SSF57829">
    <property type="entry name" value="Zn-binding ribosomal proteins"/>
    <property type="match status" value="1"/>
</dbReference>
<evidence type="ECO:0000313" key="6">
    <source>
        <dbReference type="EMBL" id="WRP13372.1"/>
    </source>
</evidence>
<evidence type="ECO:0000256" key="3">
    <source>
        <dbReference type="ARBA" id="ARBA00023274"/>
    </source>
</evidence>
<dbReference type="PANTHER" id="PTHR35534">
    <property type="entry name" value="50S RIBOSOMAL PROTEIN L32"/>
    <property type="match status" value="1"/>
</dbReference>
<gene>
    <name evidence="5 6" type="primary">rpmF</name>
    <name evidence="6" type="ORF">VLY81_07885</name>
</gene>
<dbReference type="InterPro" id="IPR044957">
    <property type="entry name" value="Ribosomal_bL32_bact"/>
</dbReference>
<keyword evidence="2 5" id="KW-0689">Ribosomal protein</keyword>
<keyword evidence="3 5" id="KW-0687">Ribonucleoprotein</keyword>
<proteinExistence type="inferred from homology"/>
<dbReference type="NCBIfam" id="TIGR01031">
    <property type="entry name" value="rpmF_bact"/>
    <property type="match status" value="1"/>
</dbReference>
<dbReference type="InterPro" id="IPR002677">
    <property type="entry name" value="Ribosomal_bL32"/>
</dbReference>
<keyword evidence="7" id="KW-1185">Reference proteome</keyword>
<dbReference type="HAMAP" id="MF_00340">
    <property type="entry name" value="Ribosomal_bL32"/>
    <property type="match status" value="1"/>
</dbReference>
<name>A0ABZ1BMK4_9FIRM</name>
<dbReference type="EMBL" id="CP141614">
    <property type="protein sequence ID" value="WRP13372.1"/>
    <property type="molecule type" value="Genomic_DNA"/>
</dbReference>
<evidence type="ECO:0000256" key="2">
    <source>
        <dbReference type="ARBA" id="ARBA00022980"/>
    </source>
</evidence>
<dbReference type="PANTHER" id="PTHR35534:SF1">
    <property type="entry name" value="LARGE RIBOSOMAL SUBUNIT PROTEIN BL32"/>
    <property type="match status" value="1"/>
</dbReference>
<protein>
    <recommendedName>
        <fullName evidence="4 5">Large ribosomal subunit protein bL32</fullName>
    </recommendedName>
</protein>
<accession>A0ABZ1BMK4</accession>
<evidence type="ECO:0000256" key="4">
    <source>
        <dbReference type="ARBA" id="ARBA00035178"/>
    </source>
</evidence>
<evidence type="ECO:0000256" key="1">
    <source>
        <dbReference type="ARBA" id="ARBA00008560"/>
    </source>
</evidence>
<reference evidence="7" key="1">
    <citation type="submission" date="2023-12" db="EMBL/GenBank/DDBJ databases">
        <title>Novel isolates from deep terrestrial aquifers shed light on the physiology and ecology of the class Limnochordia.</title>
        <authorList>
            <person name="Karnachuk O.V."/>
            <person name="Lukina A.P."/>
            <person name="Avakyan M.R."/>
            <person name="Kadnikov V."/>
            <person name="Begmatov S."/>
            <person name="Beletsky A.V."/>
            <person name="Mardanov A.V."/>
            <person name="Ravin N.V."/>
        </authorList>
    </citation>
    <scope>NUCLEOTIDE SEQUENCE [LARGE SCALE GENOMIC DNA]</scope>
    <source>
        <strain evidence="7">LN</strain>
    </source>
</reference>
<dbReference type="InterPro" id="IPR011332">
    <property type="entry name" value="Ribosomal_zn-bd"/>
</dbReference>
<evidence type="ECO:0000256" key="5">
    <source>
        <dbReference type="HAMAP-Rule" id="MF_00340"/>
    </source>
</evidence>
<sequence>MANPKRRFSKARTRTRRSHWRLALPNLSECPRCHRLRLPHHVCPHCGTYDGRQYLPPAEEA</sequence>